<evidence type="ECO:0000256" key="12">
    <source>
        <dbReference type="ARBA" id="ARBA00023136"/>
    </source>
</evidence>
<evidence type="ECO:0000256" key="8">
    <source>
        <dbReference type="ARBA" id="ARBA00022729"/>
    </source>
</evidence>
<keyword evidence="4 14" id="KW-0121">Carboxypeptidase</keyword>
<keyword evidence="10 16" id="KW-1133">Transmembrane helix</keyword>
<keyword evidence="5 14" id="KW-0645">Protease</keyword>
<evidence type="ECO:0000256" key="3">
    <source>
        <dbReference type="ARBA" id="ARBA00009431"/>
    </source>
</evidence>
<evidence type="ECO:0000256" key="14">
    <source>
        <dbReference type="RuleBase" id="RU361156"/>
    </source>
</evidence>
<dbReference type="AlphaFoldDB" id="A0A238FHR3"/>
<gene>
    <name evidence="17" type="ORF">BQ2448_3012</name>
</gene>
<keyword evidence="9 14" id="KW-0378">Hydrolase</keyword>
<keyword evidence="7" id="KW-0053">Apoptosis</keyword>
<dbReference type="Gene3D" id="3.40.50.1820">
    <property type="entry name" value="alpha/beta hydrolase"/>
    <property type="match status" value="1"/>
</dbReference>
<dbReference type="OrthoDB" id="443318at2759"/>
<evidence type="ECO:0000256" key="11">
    <source>
        <dbReference type="ARBA" id="ARBA00023034"/>
    </source>
</evidence>
<keyword evidence="18" id="KW-1185">Reference proteome</keyword>
<dbReference type="GO" id="GO:0006915">
    <property type="term" value="P:apoptotic process"/>
    <property type="evidence" value="ECO:0007669"/>
    <property type="project" value="UniProtKB-KW"/>
</dbReference>
<dbReference type="InterPro" id="IPR018202">
    <property type="entry name" value="Ser_caboxypep_ser_AS"/>
</dbReference>
<dbReference type="EC" id="3.4.16.-" evidence="14"/>
<evidence type="ECO:0000256" key="13">
    <source>
        <dbReference type="ARBA" id="ARBA00023180"/>
    </source>
</evidence>
<dbReference type="PRINTS" id="PR00724">
    <property type="entry name" value="CRBOXYPTASEC"/>
</dbReference>
<feature type="compositionally biased region" description="Acidic residues" evidence="15">
    <location>
        <begin position="749"/>
        <end position="773"/>
    </location>
</feature>
<dbReference type="EMBL" id="FMSP01000007">
    <property type="protein sequence ID" value="SCV71424.1"/>
    <property type="molecule type" value="Genomic_DNA"/>
</dbReference>
<dbReference type="GO" id="GO:0006508">
    <property type="term" value="P:proteolysis"/>
    <property type="evidence" value="ECO:0007669"/>
    <property type="project" value="UniProtKB-KW"/>
</dbReference>
<sequence>MRVGLGARAPPPDRRVDALHTTRATPVDLLRPVARAAADPAAGAGVDDHANFRLPTAAELYISDLPGLPSDETTSLFGGTLPATAATSSTSTDNPDAHLYFLMAQPRHIPNRHRLIIWFNGGPGCSSFDGAFIENGPLRVNKDGKTLQRAMSSWNEYATVIFLDQPAGTGFSYASSDFVTEFDTAADQVVEFLINLDSIFPELSTMDTYLAGESYAGQYIPYIASAILETTRIKIPLKGLVMGNGWYSPKDQYPAYLDCLVDRKLISKGSTVYKNIEKATEECLVALKEIEKKDPQMKGSAVVGTCEQILNAITEGTKKDELCLNQYDTSLHNKCGAEWPPEVTQLQRYLRQPKVVSALHALKGARWSQCSSAVGSRFWASKSVPSVALLPKLLDEEIPWVFLGLWWPRMKLERMGGPGTDQTFLARAALFRILLYSGDRDLMCCGLGVERMIEGLEWGGFKGFNDAPALDWTVDGRLAGSWKSARGLTFVNVLDASHMVPRDQPLAAHDMILRFMRVDTLHAAGAAARVPSHIQGSSEQGDTVLGVTTPEGETLVDVVPLDPDSPLLERPPGSVGNVQGGEGVGSSVPGGSGLGGAMEGGTALGKGGLGQVMGGIGGGGALTAKQHEALYGPRRTLVLVVFLVVGGLGMWAWLRWRRKRRIARRIGKGKGREKRGSGDYVRLGERRRGRGGSIRLDEEETMRGREFEGKKEDRIGFGVPSRSSGGEGASSSERRHGNLAIDTRQVFDIGEEDEEEEEEGEEGDDHEEEEEVLGDLGASPGRTRRRRE</sequence>
<evidence type="ECO:0000256" key="10">
    <source>
        <dbReference type="ARBA" id="ARBA00022989"/>
    </source>
</evidence>
<comment type="similarity">
    <text evidence="3 14">Belongs to the peptidase S10 family.</text>
</comment>
<dbReference type="Pfam" id="PF00450">
    <property type="entry name" value="Peptidase_S10"/>
    <property type="match status" value="2"/>
</dbReference>
<feature type="transmembrane region" description="Helical" evidence="16">
    <location>
        <begin position="636"/>
        <end position="654"/>
    </location>
</feature>
<dbReference type="GO" id="GO:0005802">
    <property type="term" value="C:trans-Golgi network"/>
    <property type="evidence" value="ECO:0007669"/>
    <property type="project" value="TreeGrafter"/>
</dbReference>
<feature type="region of interest" description="Disordered" evidence="15">
    <location>
        <begin position="691"/>
        <end position="788"/>
    </location>
</feature>
<evidence type="ECO:0000256" key="7">
    <source>
        <dbReference type="ARBA" id="ARBA00022703"/>
    </source>
</evidence>
<evidence type="ECO:0000256" key="1">
    <source>
        <dbReference type="ARBA" id="ARBA00001003"/>
    </source>
</evidence>
<evidence type="ECO:0000256" key="6">
    <source>
        <dbReference type="ARBA" id="ARBA00022692"/>
    </source>
</evidence>
<dbReference type="PROSITE" id="PS00560">
    <property type="entry name" value="CARBOXYPEPT_SER_HIS"/>
    <property type="match status" value="1"/>
</dbReference>
<keyword evidence="12 16" id="KW-0472">Membrane</keyword>
<keyword evidence="13" id="KW-0325">Glycoprotein</keyword>
<evidence type="ECO:0000256" key="5">
    <source>
        <dbReference type="ARBA" id="ARBA00022670"/>
    </source>
</evidence>
<protein>
    <recommendedName>
        <fullName evidence="14">Carboxypeptidase</fullName>
        <ecNumber evidence="14">3.4.16.-</ecNumber>
    </recommendedName>
</protein>
<organism evidence="17 18">
    <name type="scientific">Microbotryum intermedium</name>
    <dbReference type="NCBI Taxonomy" id="269621"/>
    <lineage>
        <taxon>Eukaryota</taxon>
        <taxon>Fungi</taxon>
        <taxon>Dikarya</taxon>
        <taxon>Basidiomycota</taxon>
        <taxon>Pucciniomycotina</taxon>
        <taxon>Microbotryomycetes</taxon>
        <taxon>Microbotryales</taxon>
        <taxon>Microbotryaceae</taxon>
        <taxon>Microbotryum</taxon>
    </lineage>
</organism>
<dbReference type="PANTHER" id="PTHR11802:SF190">
    <property type="entry name" value="PHEROMONE-PROCESSING CARBOXYPEPTIDASE KEX1"/>
    <property type="match status" value="1"/>
</dbReference>
<evidence type="ECO:0000313" key="18">
    <source>
        <dbReference type="Proteomes" id="UP000198372"/>
    </source>
</evidence>
<dbReference type="SUPFAM" id="SSF53474">
    <property type="entry name" value="alpha/beta-Hydrolases"/>
    <property type="match status" value="1"/>
</dbReference>
<evidence type="ECO:0000256" key="15">
    <source>
        <dbReference type="SAM" id="MobiDB-lite"/>
    </source>
</evidence>
<dbReference type="InterPro" id="IPR001563">
    <property type="entry name" value="Peptidase_S10"/>
</dbReference>
<comment type="catalytic activity">
    <reaction evidence="1">
        <text>Preferential release of a C-terminal arginine or lysine residue.</text>
        <dbReference type="EC" id="3.4.16.6"/>
    </reaction>
</comment>
<dbReference type="GO" id="GO:0004185">
    <property type="term" value="F:serine-type carboxypeptidase activity"/>
    <property type="evidence" value="ECO:0007669"/>
    <property type="project" value="UniProtKB-UniRule"/>
</dbReference>
<dbReference type="InterPro" id="IPR033124">
    <property type="entry name" value="Ser_caboxypep_his_AS"/>
</dbReference>
<reference evidence="18" key="1">
    <citation type="submission" date="2016-09" db="EMBL/GenBank/DDBJ databases">
        <authorList>
            <person name="Jeantristanb JTB J.-T."/>
            <person name="Ricardo R."/>
        </authorList>
    </citation>
    <scope>NUCLEOTIDE SEQUENCE [LARGE SCALE GENOMIC DNA]</scope>
</reference>
<dbReference type="InterPro" id="IPR029058">
    <property type="entry name" value="AB_hydrolase_fold"/>
</dbReference>
<evidence type="ECO:0000256" key="9">
    <source>
        <dbReference type="ARBA" id="ARBA00022801"/>
    </source>
</evidence>
<evidence type="ECO:0000256" key="2">
    <source>
        <dbReference type="ARBA" id="ARBA00004393"/>
    </source>
</evidence>
<dbReference type="Proteomes" id="UP000198372">
    <property type="component" value="Unassembled WGS sequence"/>
</dbReference>
<comment type="subcellular location">
    <subcellularLocation>
        <location evidence="2">Golgi apparatus</location>
        <location evidence="2">trans-Golgi network membrane</location>
        <topology evidence="2">Single-pass type I membrane protein</topology>
    </subcellularLocation>
</comment>
<feature type="compositionally biased region" description="Basic and acidic residues" evidence="15">
    <location>
        <begin position="701"/>
        <end position="715"/>
    </location>
</feature>
<keyword evidence="8" id="KW-0732">Signal</keyword>
<proteinExistence type="inferred from homology"/>
<keyword evidence="11" id="KW-0333">Golgi apparatus</keyword>
<accession>A0A238FHR3</accession>
<evidence type="ECO:0000256" key="4">
    <source>
        <dbReference type="ARBA" id="ARBA00022645"/>
    </source>
</evidence>
<dbReference type="PROSITE" id="PS00131">
    <property type="entry name" value="CARBOXYPEPT_SER_SER"/>
    <property type="match status" value="1"/>
</dbReference>
<evidence type="ECO:0000256" key="16">
    <source>
        <dbReference type="SAM" id="Phobius"/>
    </source>
</evidence>
<evidence type="ECO:0000313" key="17">
    <source>
        <dbReference type="EMBL" id="SCV71424.1"/>
    </source>
</evidence>
<dbReference type="PANTHER" id="PTHR11802">
    <property type="entry name" value="SERINE PROTEASE FAMILY S10 SERINE CARBOXYPEPTIDASE"/>
    <property type="match status" value="1"/>
</dbReference>
<keyword evidence="6 16" id="KW-0812">Transmembrane</keyword>
<name>A0A238FHR3_9BASI</name>